<dbReference type="CDD" id="cd07535">
    <property type="entry name" value="HAD_VSP"/>
    <property type="match status" value="1"/>
</dbReference>
<keyword evidence="8" id="KW-1185">Reference proteome</keyword>
<dbReference type="Proteomes" id="UP001630127">
    <property type="component" value="Unassembled WGS sequence"/>
</dbReference>
<reference evidence="7 8" key="1">
    <citation type="submission" date="2024-11" db="EMBL/GenBank/DDBJ databases">
        <title>A near-complete genome assembly of Cinchona calisaya.</title>
        <authorList>
            <person name="Lian D.C."/>
            <person name="Zhao X.W."/>
            <person name="Wei L."/>
        </authorList>
    </citation>
    <scope>NUCLEOTIDE SEQUENCE [LARGE SCALE GENOMIC DNA]</scope>
    <source>
        <tissue evidence="7">Nenye</tissue>
    </source>
</reference>
<feature type="chain" id="PRO_5044840123" description="Acid phosphatase" evidence="6">
    <location>
        <begin position="17"/>
        <end position="264"/>
    </location>
</feature>
<dbReference type="Pfam" id="PF03767">
    <property type="entry name" value="Acid_phosphat_B"/>
    <property type="match status" value="1"/>
</dbReference>
<accession>A0ABD3ADY2</accession>
<dbReference type="GO" id="GO:0045735">
    <property type="term" value="F:nutrient reservoir activity"/>
    <property type="evidence" value="ECO:0007669"/>
    <property type="project" value="UniProtKB-KW"/>
</dbReference>
<feature type="signal peptide" evidence="6">
    <location>
        <begin position="1"/>
        <end position="16"/>
    </location>
</feature>
<dbReference type="InterPro" id="IPR014403">
    <property type="entry name" value="APS1/VSP"/>
</dbReference>
<dbReference type="PANTHER" id="PTHR31284">
    <property type="entry name" value="ACID PHOSPHATASE-LIKE PROTEIN"/>
    <property type="match status" value="1"/>
</dbReference>
<dbReference type="PANTHER" id="PTHR31284:SF19">
    <property type="entry name" value="VEGETATIVE STORAGE PROTEIN 1-RELATED"/>
    <property type="match status" value="1"/>
</dbReference>
<protein>
    <recommendedName>
        <fullName evidence="9">Acid phosphatase</fullName>
    </recommendedName>
</protein>
<evidence type="ECO:0000313" key="8">
    <source>
        <dbReference type="Proteomes" id="UP001630127"/>
    </source>
</evidence>
<organism evidence="7 8">
    <name type="scientific">Cinchona calisaya</name>
    <dbReference type="NCBI Taxonomy" id="153742"/>
    <lineage>
        <taxon>Eukaryota</taxon>
        <taxon>Viridiplantae</taxon>
        <taxon>Streptophyta</taxon>
        <taxon>Embryophyta</taxon>
        <taxon>Tracheophyta</taxon>
        <taxon>Spermatophyta</taxon>
        <taxon>Magnoliopsida</taxon>
        <taxon>eudicotyledons</taxon>
        <taxon>Gunneridae</taxon>
        <taxon>Pentapetalae</taxon>
        <taxon>asterids</taxon>
        <taxon>lamiids</taxon>
        <taxon>Gentianales</taxon>
        <taxon>Rubiaceae</taxon>
        <taxon>Cinchonoideae</taxon>
        <taxon>Cinchoneae</taxon>
        <taxon>Cinchona</taxon>
    </lineage>
</organism>
<evidence type="ECO:0000256" key="5">
    <source>
        <dbReference type="PIRNR" id="PIRNR002674"/>
    </source>
</evidence>
<evidence type="ECO:0000256" key="3">
    <source>
        <dbReference type="ARBA" id="ARBA00022761"/>
    </source>
</evidence>
<dbReference type="PIRSF" id="PIRSF002674">
    <property type="entry name" value="VSP"/>
    <property type="match status" value="1"/>
</dbReference>
<comment type="similarity">
    <text evidence="5">Belongs to the APS1/VSP family.</text>
</comment>
<evidence type="ECO:0000256" key="2">
    <source>
        <dbReference type="ARBA" id="ARBA00022729"/>
    </source>
</evidence>
<sequence>MAIAFLFLYFLAFAAATTSHASIPLEDLKTIHPLRPTATATAGHPLPGIDCLSWRLAVETDNIKNWDLVPATCENYVGHYMLGMQYRHDCDVVADVAIKFAKTLRIPKDGRSIWVFDIDETAFSNLPYYAGPDVAFGAKPYNATSFDEYAATANVPALPASLRLYQNLVKLGIKAVFITGSSTSLEKARIINLKRVGYYTWEKLVLKDSSDKRTSLVFKSEERTKLVAQGYRIVGNIGDQWSDILGNNTGSRTFKLPDPMYYVA</sequence>
<evidence type="ECO:0000313" key="7">
    <source>
        <dbReference type="EMBL" id="KAL3528677.1"/>
    </source>
</evidence>
<dbReference type="Gene3D" id="3.40.50.1000">
    <property type="entry name" value="HAD superfamily/HAD-like"/>
    <property type="match status" value="1"/>
</dbReference>
<comment type="function">
    <text evidence="1">May function as somatic storage protein during early seedling development.</text>
</comment>
<evidence type="ECO:0000256" key="6">
    <source>
        <dbReference type="SAM" id="SignalP"/>
    </source>
</evidence>
<proteinExistence type="inferred from homology"/>
<name>A0ABD3ADY2_9GENT</name>
<dbReference type="SUPFAM" id="SSF56784">
    <property type="entry name" value="HAD-like"/>
    <property type="match status" value="1"/>
</dbReference>
<dbReference type="EMBL" id="JBJUIK010000004">
    <property type="protein sequence ID" value="KAL3528677.1"/>
    <property type="molecule type" value="Genomic_DNA"/>
</dbReference>
<comment type="caution">
    <text evidence="7">The sequence shown here is derived from an EMBL/GenBank/DDBJ whole genome shotgun (WGS) entry which is preliminary data.</text>
</comment>
<gene>
    <name evidence="7" type="ORF">ACH5RR_007999</name>
</gene>
<keyword evidence="3" id="KW-0758">Storage protein</keyword>
<dbReference type="InterPro" id="IPR005519">
    <property type="entry name" value="Acid_phosphat_B-like"/>
</dbReference>
<keyword evidence="4" id="KW-0325">Glycoprotein</keyword>
<keyword evidence="2 6" id="KW-0732">Signal</keyword>
<evidence type="ECO:0000256" key="1">
    <source>
        <dbReference type="ARBA" id="ARBA00002410"/>
    </source>
</evidence>
<dbReference type="InterPro" id="IPR036412">
    <property type="entry name" value="HAD-like_sf"/>
</dbReference>
<dbReference type="AlphaFoldDB" id="A0ABD3ADY2"/>
<evidence type="ECO:0008006" key="9">
    <source>
        <dbReference type="Google" id="ProtNLM"/>
    </source>
</evidence>
<evidence type="ECO:0000256" key="4">
    <source>
        <dbReference type="ARBA" id="ARBA00023180"/>
    </source>
</evidence>
<dbReference type="InterPro" id="IPR023214">
    <property type="entry name" value="HAD_sf"/>
</dbReference>